<comment type="similarity">
    <text evidence="1">Belongs to the glutaredoxin family.</text>
</comment>
<dbReference type="AlphaFoldDB" id="A0A9Q9AEZ7"/>
<protein>
    <recommendedName>
        <fullName evidence="1">Glutaredoxin-like protein</fullName>
    </recommendedName>
</protein>
<keyword evidence="1" id="KW-0249">Electron transport</keyword>
<keyword evidence="1" id="KW-0813">Transport</keyword>
<dbReference type="SUPFAM" id="SSF52833">
    <property type="entry name" value="Thioredoxin-like"/>
    <property type="match status" value="1"/>
</dbReference>
<evidence type="ECO:0000313" key="3">
    <source>
        <dbReference type="Proteomes" id="UP001056384"/>
    </source>
</evidence>
<reference evidence="2" key="1">
    <citation type="submission" date="2022-06" db="EMBL/GenBank/DDBJ databases">
        <title>Complete genome sequences of two strains of the flax pathogen Septoria linicola.</title>
        <authorList>
            <person name="Lapalu N."/>
            <person name="Simon A."/>
            <person name="Demenou B."/>
            <person name="Paumier D."/>
            <person name="Guillot M.-P."/>
            <person name="Gout L."/>
            <person name="Valade R."/>
        </authorList>
    </citation>
    <scope>NUCLEOTIDE SEQUENCE</scope>
    <source>
        <strain evidence="2">SE15195</strain>
    </source>
</reference>
<organism evidence="2 3">
    <name type="scientific">Septoria linicola</name>
    <dbReference type="NCBI Taxonomy" id="215465"/>
    <lineage>
        <taxon>Eukaryota</taxon>
        <taxon>Fungi</taxon>
        <taxon>Dikarya</taxon>
        <taxon>Ascomycota</taxon>
        <taxon>Pezizomycotina</taxon>
        <taxon>Dothideomycetes</taxon>
        <taxon>Dothideomycetidae</taxon>
        <taxon>Mycosphaerellales</taxon>
        <taxon>Mycosphaerellaceae</taxon>
        <taxon>Septoria</taxon>
    </lineage>
</organism>
<dbReference type="InterPro" id="IPR036249">
    <property type="entry name" value="Thioredoxin-like_sf"/>
</dbReference>
<dbReference type="EMBL" id="CP099418">
    <property type="protein sequence ID" value="USW47797.1"/>
    <property type="molecule type" value="Genomic_DNA"/>
</dbReference>
<sequence>MRAASRLLQHSLRLTLFTHEHCSLCVDVKAVMSRVWDRRHFDYKEIDIFAPENSKWKQLYEFDIPVVHVDRTATLTSQNGETTAAARKLKHRFTEQQLELTMDAVERT</sequence>
<evidence type="ECO:0000256" key="1">
    <source>
        <dbReference type="RuleBase" id="RU363082"/>
    </source>
</evidence>
<accession>A0A9Q9AEZ7</accession>
<dbReference type="PANTHER" id="PTHR33558">
    <property type="entry name" value="GLUTAREDOXIN-LIKE PROTEIN C5ORF63 HOMOLOG"/>
    <property type="match status" value="1"/>
</dbReference>
<proteinExistence type="inferred from homology"/>
<dbReference type="PANTHER" id="PTHR33558:SF1">
    <property type="entry name" value="GLUTAREDOXIN-LIKE PROTEIN C5ORF63 HOMOLOG"/>
    <property type="match status" value="1"/>
</dbReference>
<dbReference type="Gene3D" id="3.40.30.10">
    <property type="entry name" value="Glutaredoxin"/>
    <property type="match status" value="1"/>
</dbReference>
<keyword evidence="3" id="KW-1185">Reference proteome</keyword>
<dbReference type="Pfam" id="PF05768">
    <property type="entry name" value="Glrx-like"/>
    <property type="match status" value="1"/>
</dbReference>
<dbReference type="OrthoDB" id="429967at2759"/>
<dbReference type="Proteomes" id="UP001056384">
    <property type="component" value="Chromosome 1"/>
</dbReference>
<dbReference type="InterPro" id="IPR008554">
    <property type="entry name" value="Glutaredoxin-like"/>
</dbReference>
<name>A0A9Q9AEZ7_9PEZI</name>
<evidence type="ECO:0000313" key="2">
    <source>
        <dbReference type="EMBL" id="USW47797.1"/>
    </source>
</evidence>
<dbReference type="InterPro" id="IPR052565">
    <property type="entry name" value="Glutaredoxin-like_YDR286C"/>
</dbReference>
<gene>
    <name evidence="2" type="ORF">Slin15195_G011160</name>
</gene>